<gene>
    <name evidence="1" type="ORF">GJ744_007901</name>
</gene>
<evidence type="ECO:0000313" key="2">
    <source>
        <dbReference type="Proteomes" id="UP000606974"/>
    </source>
</evidence>
<dbReference type="AlphaFoldDB" id="A0A8H7E798"/>
<dbReference type="Proteomes" id="UP000606974">
    <property type="component" value="Unassembled WGS sequence"/>
</dbReference>
<name>A0A8H7E798_9EURO</name>
<evidence type="ECO:0000313" key="1">
    <source>
        <dbReference type="EMBL" id="KAF7509501.1"/>
    </source>
</evidence>
<protein>
    <submittedName>
        <fullName evidence="1">Uncharacterized protein</fullName>
    </submittedName>
</protein>
<proteinExistence type="predicted"/>
<accession>A0A8H7E798</accession>
<sequence>MALSEPMINRVIFRQKGGYDQLPNMPDQMQNIRSVDVTFIRKLKQSTRSAISHVIVRGKECVMKVQRNIGCLQ</sequence>
<reference evidence="1" key="1">
    <citation type="submission" date="2020-02" db="EMBL/GenBank/DDBJ databases">
        <authorList>
            <person name="Palmer J.M."/>
        </authorList>
    </citation>
    <scope>NUCLEOTIDE SEQUENCE</scope>
    <source>
        <strain evidence="1">EPUS1.4</strain>
        <tissue evidence="1">Thallus</tissue>
    </source>
</reference>
<dbReference type="EMBL" id="JAACFV010000040">
    <property type="protein sequence ID" value="KAF7509501.1"/>
    <property type="molecule type" value="Genomic_DNA"/>
</dbReference>
<organism evidence="1 2">
    <name type="scientific">Endocarpon pusillum</name>
    <dbReference type="NCBI Taxonomy" id="364733"/>
    <lineage>
        <taxon>Eukaryota</taxon>
        <taxon>Fungi</taxon>
        <taxon>Dikarya</taxon>
        <taxon>Ascomycota</taxon>
        <taxon>Pezizomycotina</taxon>
        <taxon>Eurotiomycetes</taxon>
        <taxon>Chaetothyriomycetidae</taxon>
        <taxon>Verrucariales</taxon>
        <taxon>Verrucariaceae</taxon>
        <taxon>Endocarpon</taxon>
    </lineage>
</organism>
<comment type="caution">
    <text evidence="1">The sequence shown here is derived from an EMBL/GenBank/DDBJ whole genome shotgun (WGS) entry which is preliminary data.</text>
</comment>
<keyword evidence="2" id="KW-1185">Reference proteome</keyword>